<proteinExistence type="inferred from homology"/>
<dbReference type="InterPro" id="IPR036291">
    <property type="entry name" value="NAD(P)-bd_dom_sf"/>
</dbReference>
<dbReference type="InterPro" id="IPR017476">
    <property type="entry name" value="UDP-Glc/GDP-Man"/>
</dbReference>
<dbReference type="RefSeq" id="WP_075584296.1">
    <property type="nucleotide sequence ID" value="NZ_CADFFX010000022.1"/>
</dbReference>
<sequence>MSVRIAIVGTGYVGLVSGACLAELGHDVICIDNDPSKIDALNDGRIPIYEPGLDELVSRNAKRGTLRFSLDLAASVKGREAVFIAVGTPSHPGTDRADLSYVMAVAEQVAPNIDAFTVLVTKSTVPVGTNREVQRAAERWLAPGQSFAVASNPEFLREGSAIEDFMHPDRVVFGTDSEAAAAIMRRIYAPLAQNGYEVLATEIETAEVIKYAANAFLAVKISYINEIADLCEVVGADVDRVAAGIGLDRRIGAAFLKAGPGWGGSCFPKDTRALKATASEHIVPMRIVEAAIEANSRRKTVMFDKIEATCGGSVAGKRLAVFGLTFKGQTDDMRESPSVGLIQMLEERGAKVRAYDPSRPAEAARMLPNIGVATTPVGAARSADALVILTDWKDFTECDLGELADYMADPVMVDLRNLFDEDAVRESGFRQYVRIGRKALGGRRTPAIERRAQRTRAPLVVPAKVARHDARAEVPSTVEASEAV</sequence>
<keyword evidence="14" id="KW-1185">Reference proteome</keyword>
<dbReference type="Proteomes" id="UP000027466">
    <property type="component" value="Unassembled WGS sequence"/>
</dbReference>
<feature type="binding site" evidence="11">
    <location>
        <position position="124"/>
    </location>
    <ligand>
        <name>NAD(+)</name>
        <dbReference type="ChEBI" id="CHEBI:57540"/>
    </ligand>
</feature>
<dbReference type="SUPFAM" id="SSF52413">
    <property type="entry name" value="UDP-glucose/GDP-mannose dehydrogenase C-terminal domain"/>
    <property type="match status" value="1"/>
</dbReference>
<dbReference type="SUPFAM" id="SSF51735">
    <property type="entry name" value="NAD(P)-binding Rossmann-fold domains"/>
    <property type="match status" value="1"/>
</dbReference>
<organism evidence="13 14">
    <name type="scientific">Caballeronia glathei</name>
    <dbReference type="NCBI Taxonomy" id="60547"/>
    <lineage>
        <taxon>Bacteria</taxon>
        <taxon>Pseudomonadati</taxon>
        <taxon>Pseudomonadota</taxon>
        <taxon>Betaproteobacteria</taxon>
        <taxon>Burkholderiales</taxon>
        <taxon>Burkholderiaceae</taxon>
        <taxon>Caballeronia</taxon>
    </lineage>
</organism>
<feature type="binding site" evidence="11">
    <location>
        <position position="158"/>
    </location>
    <ligand>
        <name>NAD(+)</name>
        <dbReference type="ChEBI" id="CHEBI:57540"/>
    </ligand>
</feature>
<feature type="binding site" evidence="10">
    <location>
        <begin position="255"/>
        <end position="259"/>
    </location>
    <ligand>
        <name>substrate</name>
    </ligand>
</feature>
<accession>A0A069PEI3</accession>
<evidence type="ECO:0000256" key="10">
    <source>
        <dbReference type="PIRSR" id="PIRSR500134-2"/>
    </source>
</evidence>
<dbReference type="InterPro" id="IPR036220">
    <property type="entry name" value="UDP-Glc/GDP-Man_DH_C_sf"/>
</dbReference>
<evidence type="ECO:0000256" key="1">
    <source>
        <dbReference type="ARBA" id="ARBA00004701"/>
    </source>
</evidence>
<dbReference type="InterPro" id="IPR008927">
    <property type="entry name" value="6-PGluconate_DH-like_C_sf"/>
</dbReference>
<dbReference type="AlphaFoldDB" id="A0A069PEI3"/>
<feature type="binding site" evidence="10">
    <location>
        <position position="263"/>
    </location>
    <ligand>
        <name>substrate</name>
    </ligand>
</feature>
<dbReference type="EC" id="1.1.1.22" evidence="3 8"/>
<dbReference type="Gene3D" id="1.20.5.100">
    <property type="entry name" value="Cytochrome c1, transmembrane anchor, C-terminal"/>
    <property type="match status" value="1"/>
</dbReference>
<dbReference type="PIRSF" id="PIRSF500134">
    <property type="entry name" value="UDPglc_DH_bac"/>
    <property type="match status" value="1"/>
</dbReference>
<dbReference type="InterPro" id="IPR028357">
    <property type="entry name" value="UDPglc_DH_bac"/>
</dbReference>
<evidence type="ECO:0000256" key="3">
    <source>
        <dbReference type="ARBA" id="ARBA00012954"/>
    </source>
</evidence>
<feature type="binding site" evidence="11">
    <location>
        <position position="32"/>
    </location>
    <ligand>
        <name>NAD(+)</name>
        <dbReference type="ChEBI" id="CHEBI:57540"/>
    </ligand>
</feature>
<evidence type="ECO:0000259" key="12">
    <source>
        <dbReference type="SMART" id="SM00984"/>
    </source>
</evidence>
<dbReference type="InterPro" id="IPR014026">
    <property type="entry name" value="UDP-Glc/GDP-Man_DH_dimer"/>
</dbReference>
<dbReference type="STRING" id="60547.GCA_000751215_05399"/>
<dbReference type="Pfam" id="PF00984">
    <property type="entry name" value="UDPG_MGDP_dh"/>
    <property type="match status" value="1"/>
</dbReference>
<dbReference type="PROSITE" id="PS51257">
    <property type="entry name" value="PROKAR_LIPOPROTEIN"/>
    <property type="match status" value="1"/>
</dbReference>
<dbReference type="GO" id="GO:0051287">
    <property type="term" value="F:NAD binding"/>
    <property type="evidence" value="ECO:0007669"/>
    <property type="project" value="InterPro"/>
</dbReference>
<evidence type="ECO:0000313" key="14">
    <source>
        <dbReference type="Proteomes" id="UP000027466"/>
    </source>
</evidence>
<comment type="pathway">
    <text evidence="1">Nucleotide-sugar biosynthesis; UDP-alpha-D-glucuronate biosynthesis; UDP-alpha-D-glucuronate from UDP-alpha-D-glucose: step 1/1.</text>
</comment>
<protein>
    <recommendedName>
        <fullName evidence="4 8">UDP-glucose 6-dehydrogenase</fullName>
        <ecNumber evidence="3 8">1.1.1.22</ecNumber>
    </recommendedName>
</protein>
<dbReference type="UniPathway" id="UPA00038">
    <property type="reaction ID" value="UER00491"/>
</dbReference>
<comment type="caution">
    <text evidence="13">The sequence shown here is derived from an EMBL/GenBank/DDBJ whole genome shotgun (WGS) entry which is preliminary data.</text>
</comment>
<dbReference type="GO" id="GO:0006065">
    <property type="term" value="P:UDP-glucuronate biosynthetic process"/>
    <property type="evidence" value="ECO:0007669"/>
    <property type="project" value="UniProtKB-UniPathway"/>
</dbReference>
<dbReference type="GO" id="GO:0000271">
    <property type="term" value="P:polysaccharide biosynthetic process"/>
    <property type="evidence" value="ECO:0007669"/>
    <property type="project" value="InterPro"/>
</dbReference>
<feature type="active site" description="Nucleophile" evidence="9">
    <location>
        <position position="266"/>
    </location>
</feature>
<evidence type="ECO:0000256" key="8">
    <source>
        <dbReference type="PIRNR" id="PIRNR000124"/>
    </source>
</evidence>
<evidence type="ECO:0000313" key="13">
    <source>
        <dbReference type="EMBL" id="KDR38199.1"/>
    </source>
</evidence>
<dbReference type="Pfam" id="PF03721">
    <property type="entry name" value="UDPG_MGDP_dh_N"/>
    <property type="match status" value="1"/>
</dbReference>
<evidence type="ECO:0000256" key="4">
    <source>
        <dbReference type="ARBA" id="ARBA00015132"/>
    </source>
</evidence>
<dbReference type="SUPFAM" id="SSF48179">
    <property type="entry name" value="6-phosphogluconate dehydrogenase C-terminal domain-like"/>
    <property type="match status" value="1"/>
</dbReference>
<dbReference type="PANTHER" id="PTHR43750:SF3">
    <property type="entry name" value="UDP-GLUCOSE 6-DEHYDROGENASE TUAD"/>
    <property type="match status" value="1"/>
</dbReference>
<reference evidence="13 14" key="1">
    <citation type="submission" date="2014-03" db="EMBL/GenBank/DDBJ databases">
        <title>Draft Genome Sequences of Four Burkholderia Strains.</title>
        <authorList>
            <person name="Liu X.Y."/>
            <person name="Li C.X."/>
            <person name="Xu J.H."/>
        </authorList>
    </citation>
    <scope>NUCLEOTIDE SEQUENCE [LARGE SCALE GENOMIC DNA]</scope>
    <source>
        <strain evidence="13 14">DSM 50014</strain>
    </source>
</reference>
<dbReference type="InterPro" id="IPR001732">
    <property type="entry name" value="UDP-Glc/GDP-Man_DH_N"/>
</dbReference>
<dbReference type="SMART" id="SM00984">
    <property type="entry name" value="UDPG_MGDP_dh_C"/>
    <property type="match status" value="1"/>
</dbReference>
<comment type="similarity">
    <text evidence="2 8">Belongs to the UDP-glucose/GDP-mannose dehydrogenase family.</text>
</comment>
<gene>
    <name evidence="13" type="ORF">BG61_02890</name>
</gene>
<dbReference type="Gene3D" id="3.40.50.720">
    <property type="entry name" value="NAD(P)-binding Rossmann-like Domain"/>
    <property type="match status" value="2"/>
</dbReference>
<feature type="domain" description="UDP-glucose/GDP-mannose dehydrogenase C-terminal" evidence="12">
    <location>
        <begin position="320"/>
        <end position="421"/>
    </location>
</feature>
<evidence type="ECO:0000256" key="5">
    <source>
        <dbReference type="ARBA" id="ARBA00023002"/>
    </source>
</evidence>
<name>A0A069PEI3_9BURK</name>
<evidence type="ECO:0000256" key="2">
    <source>
        <dbReference type="ARBA" id="ARBA00006601"/>
    </source>
</evidence>
<dbReference type="InterPro" id="IPR014027">
    <property type="entry name" value="UDP-Glc/GDP-Man_DH_C"/>
</dbReference>
<dbReference type="PANTHER" id="PTHR43750">
    <property type="entry name" value="UDP-GLUCOSE 6-DEHYDROGENASE TUAD"/>
    <property type="match status" value="1"/>
</dbReference>
<evidence type="ECO:0000256" key="11">
    <source>
        <dbReference type="PIRSR" id="PIRSR500134-3"/>
    </source>
</evidence>
<feature type="binding site" evidence="11">
    <location>
        <position position="37"/>
    </location>
    <ligand>
        <name>NAD(+)</name>
        <dbReference type="ChEBI" id="CHEBI:57540"/>
    </ligand>
</feature>
<keyword evidence="6 8" id="KW-0520">NAD</keyword>
<dbReference type="GO" id="GO:0003979">
    <property type="term" value="F:UDP-glucose 6-dehydrogenase activity"/>
    <property type="evidence" value="ECO:0007669"/>
    <property type="project" value="UniProtKB-EC"/>
</dbReference>
<dbReference type="EMBL" id="JFHC01000102">
    <property type="protein sequence ID" value="KDR38199.1"/>
    <property type="molecule type" value="Genomic_DNA"/>
</dbReference>
<feature type="binding site" evidence="11">
    <location>
        <position position="334"/>
    </location>
    <ligand>
        <name>NAD(+)</name>
        <dbReference type="ChEBI" id="CHEBI:57540"/>
    </ligand>
</feature>
<feature type="binding site" evidence="10">
    <location>
        <position position="210"/>
    </location>
    <ligand>
        <name>substrate</name>
    </ligand>
</feature>
<evidence type="ECO:0000256" key="9">
    <source>
        <dbReference type="PIRSR" id="PIRSR500134-1"/>
    </source>
</evidence>
<feature type="binding site" evidence="10">
    <location>
        <begin position="155"/>
        <end position="158"/>
    </location>
    <ligand>
        <name>substrate</name>
    </ligand>
</feature>
<dbReference type="PIRSF" id="PIRSF000124">
    <property type="entry name" value="UDPglc_GDPman_dh"/>
    <property type="match status" value="1"/>
</dbReference>
<dbReference type="Pfam" id="PF03720">
    <property type="entry name" value="UDPG_MGDP_dh_C"/>
    <property type="match status" value="1"/>
</dbReference>
<feature type="binding site" evidence="11">
    <location>
        <position position="269"/>
    </location>
    <ligand>
        <name>NAD(+)</name>
        <dbReference type="ChEBI" id="CHEBI:57540"/>
    </ligand>
</feature>
<keyword evidence="5 8" id="KW-0560">Oxidoreductase</keyword>
<evidence type="ECO:0000256" key="6">
    <source>
        <dbReference type="ARBA" id="ARBA00023027"/>
    </source>
</evidence>
<evidence type="ECO:0000256" key="7">
    <source>
        <dbReference type="ARBA" id="ARBA00047473"/>
    </source>
</evidence>
<dbReference type="NCBIfam" id="TIGR03026">
    <property type="entry name" value="NDP-sugDHase"/>
    <property type="match status" value="1"/>
</dbReference>
<comment type="catalytic activity">
    <reaction evidence="7 8">
        <text>UDP-alpha-D-glucose + 2 NAD(+) + H2O = UDP-alpha-D-glucuronate + 2 NADH + 3 H(+)</text>
        <dbReference type="Rhea" id="RHEA:23596"/>
        <dbReference type="ChEBI" id="CHEBI:15377"/>
        <dbReference type="ChEBI" id="CHEBI:15378"/>
        <dbReference type="ChEBI" id="CHEBI:57540"/>
        <dbReference type="ChEBI" id="CHEBI:57945"/>
        <dbReference type="ChEBI" id="CHEBI:58052"/>
        <dbReference type="ChEBI" id="CHEBI:58885"/>
        <dbReference type="EC" id="1.1.1.22"/>
    </reaction>
</comment>
<feature type="binding site" evidence="10">
    <location>
        <position position="327"/>
    </location>
    <ligand>
        <name>substrate</name>
    </ligand>
</feature>
<feature type="binding site" evidence="11">
    <location>
        <position position="88"/>
    </location>
    <ligand>
        <name>NAD(+)</name>
        <dbReference type="ChEBI" id="CHEBI:57540"/>
    </ligand>
</feature>